<dbReference type="AlphaFoldDB" id="A0A1W1E616"/>
<organism evidence="2">
    <name type="scientific">hydrothermal vent metagenome</name>
    <dbReference type="NCBI Taxonomy" id="652676"/>
    <lineage>
        <taxon>unclassified sequences</taxon>
        <taxon>metagenomes</taxon>
        <taxon>ecological metagenomes</taxon>
    </lineage>
</organism>
<dbReference type="EMBL" id="FPIA01000142">
    <property type="protein sequence ID" value="SFV89311.1"/>
    <property type="molecule type" value="Genomic_DNA"/>
</dbReference>
<accession>A0A1W1E616</accession>
<evidence type="ECO:0000313" key="2">
    <source>
        <dbReference type="EMBL" id="SFV89311.1"/>
    </source>
</evidence>
<gene>
    <name evidence="2" type="ORF">MNB_SUP05-SYMBIONT-7-740</name>
</gene>
<feature type="transmembrane region" description="Helical" evidence="1">
    <location>
        <begin position="15"/>
        <end position="36"/>
    </location>
</feature>
<sequence length="38" mass="4635">MGGCEGGEAEYGVVMWWFFVKFIYLVWQFLYNGFFYSY</sequence>
<evidence type="ECO:0000256" key="1">
    <source>
        <dbReference type="SAM" id="Phobius"/>
    </source>
</evidence>
<protein>
    <submittedName>
        <fullName evidence="2">Uncharacterized protein</fullName>
    </submittedName>
</protein>
<reference evidence="2" key="1">
    <citation type="submission" date="2016-10" db="EMBL/GenBank/DDBJ databases">
        <authorList>
            <person name="de Groot N.N."/>
        </authorList>
    </citation>
    <scope>NUCLEOTIDE SEQUENCE</scope>
</reference>
<keyword evidence="1" id="KW-0812">Transmembrane</keyword>
<name>A0A1W1E616_9ZZZZ</name>
<keyword evidence="1" id="KW-0472">Membrane</keyword>
<proteinExistence type="predicted"/>
<keyword evidence="1" id="KW-1133">Transmembrane helix</keyword>